<comment type="caution">
    <text evidence="1">The sequence shown here is derived from an EMBL/GenBank/DDBJ whole genome shotgun (WGS) entry which is preliminary data.</text>
</comment>
<gene>
    <name evidence="1" type="ORF">LOX96_06575</name>
</gene>
<reference evidence="1" key="1">
    <citation type="submission" date="2021-11" db="EMBL/GenBank/DDBJ databases">
        <title>Legionella maioricencis sp. nov., a new species isolated from hot water samples in Mallorca.</title>
        <authorList>
            <person name="Crespi S."/>
            <person name="Drasar V."/>
            <person name="Salva-Serra F."/>
            <person name="Jaen-Luchoro D."/>
            <person name="Pineiro-Iglesias B."/>
            <person name="Aliaga F."/>
            <person name="Fernandez-Juarez V."/>
            <person name="Coll G."/>
            <person name="Moore E.R.B."/>
            <person name="Bennasar-Figueras A."/>
        </authorList>
    </citation>
    <scope>NUCLEOTIDE SEQUENCE</scope>
    <source>
        <strain evidence="1">HCPI-6</strain>
    </source>
</reference>
<dbReference type="EMBL" id="JAJKBJ010000005">
    <property type="protein sequence ID" value="MCL9683751.1"/>
    <property type="molecule type" value="Genomic_DNA"/>
</dbReference>
<name>A0A9X2IAY0_9GAMM</name>
<evidence type="ECO:0000313" key="1">
    <source>
        <dbReference type="EMBL" id="MCL9683751.1"/>
    </source>
</evidence>
<proteinExistence type="predicted"/>
<dbReference type="RefSeq" id="WP_250421674.1">
    <property type="nucleotide sequence ID" value="NZ_JAJKBJ010000005.1"/>
</dbReference>
<accession>A0A9X2IAY0</accession>
<dbReference type="AlphaFoldDB" id="A0A9X2IAY0"/>
<protein>
    <submittedName>
        <fullName evidence="1">Uncharacterized protein</fullName>
    </submittedName>
</protein>
<organism evidence="1 2">
    <name type="scientific">Legionella maioricensis</name>
    <dbReference type="NCBI Taxonomy" id="2896528"/>
    <lineage>
        <taxon>Bacteria</taxon>
        <taxon>Pseudomonadati</taxon>
        <taxon>Pseudomonadota</taxon>
        <taxon>Gammaproteobacteria</taxon>
        <taxon>Legionellales</taxon>
        <taxon>Legionellaceae</taxon>
        <taxon>Legionella</taxon>
    </lineage>
</organism>
<evidence type="ECO:0000313" key="2">
    <source>
        <dbReference type="Proteomes" id="UP001139721"/>
    </source>
</evidence>
<sequence>MKFSDILNLNNKKVIKETINLIILLSQQSDTAKLLPKEYEVEITKLLSPTPKRTLPVLGAEYELRKNWQNLAPVLSVEHLLELQQAVQHHLDLLKQENIEKDLEDYTKLTPLTVTWLNSKNSSLVDQFNVTEYRYNKWNLTLAKEERLRRENQFKRQFDIEVKSKGLERFKTAQAIETEFNARKKNDPHLNELNARIQDLESKIEIEKRYRKISTFIDLLKYVGLNLTSNIQMLAEYCDDLHRDQEEEVFNMEDIPGSVFTFL</sequence>
<keyword evidence="2" id="KW-1185">Reference proteome</keyword>
<dbReference type="Proteomes" id="UP001139721">
    <property type="component" value="Unassembled WGS sequence"/>
</dbReference>